<dbReference type="Proteomes" id="UP000181901">
    <property type="component" value="Unassembled WGS sequence"/>
</dbReference>
<dbReference type="EC" id="1.-.-.-" evidence="3"/>
<dbReference type="InterPro" id="IPR002347">
    <property type="entry name" value="SDR_fam"/>
</dbReference>
<name>A0A1J5N2A6_9BACT</name>
<comment type="caution">
    <text evidence="3">The sequence shown here is derived from an EMBL/GenBank/DDBJ whole genome shotgun (WGS) entry which is preliminary data.</text>
</comment>
<dbReference type="PANTHER" id="PTHR43477">
    <property type="entry name" value="DIHYDROANTICAPSIN 7-DEHYDROGENASE"/>
    <property type="match status" value="1"/>
</dbReference>
<dbReference type="InterPro" id="IPR051122">
    <property type="entry name" value="SDR_DHRS6-like"/>
</dbReference>
<dbReference type="EMBL" id="LKAQ01000001">
    <property type="protein sequence ID" value="OIQ52394.1"/>
    <property type="molecule type" value="Genomic_DNA"/>
</dbReference>
<dbReference type="GO" id="GO:0016491">
    <property type="term" value="F:oxidoreductase activity"/>
    <property type="evidence" value="ECO:0007669"/>
    <property type="project" value="UniProtKB-KW"/>
</dbReference>
<evidence type="ECO:0000256" key="2">
    <source>
        <dbReference type="ARBA" id="ARBA00023002"/>
    </source>
</evidence>
<protein>
    <submittedName>
        <fullName evidence="3">General stress protein 39</fullName>
        <ecNumber evidence="3">1.-.-.-</ecNumber>
    </submittedName>
</protein>
<keyword evidence="4" id="KW-1185">Reference proteome</keyword>
<evidence type="ECO:0000313" key="4">
    <source>
        <dbReference type="Proteomes" id="UP000181901"/>
    </source>
</evidence>
<reference evidence="3 4" key="1">
    <citation type="submission" date="2015-09" db="EMBL/GenBank/DDBJ databases">
        <title>Genome of Desulfovibrio dechloracetivorans BerOc1, a mercury methylating strain isolated from highly hydrocarbons and metals contaminated coastal sediments.</title>
        <authorList>
            <person name="Goni Urriza M."/>
            <person name="Gassie C."/>
            <person name="Bouchez O."/>
            <person name="Klopp C."/>
            <person name="Ranchou-Peyruse A."/>
            <person name="Remy G."/>
        </authorList>
    </citation>
    <scope>NUCLEOTIDE SEQUENCE [LARGE SCALE GENOMIC DNA]</scope>
    <source>
        <strain evidence="3 4">BerOc1</strain>
    </source>
</reference>
<evidence type="ECO:0000256" key="1">
    <source>
        <dbReference type="ARBA" id="ARBA00006484"/>
    </source>
</evidence>
<proteinExistence type="inferred from homology"/>
<dbReference type="AlphaFoldDB" id="A0A1J5N2A6"/>
<dbReference type="PANTHER" id="PTHR43477:SF1">
    <property type="entry name" value="DIHYDROANTICAPSIN 7-DEHYDROGENASE"/>
    <property type="match status" value="1"/>
</dbReference>
<accession>A0A1J5N2A6</accession>
<dbReference type="SUPFAM" id="SSF51735">
    <property type="entry name" value="NAD(P)-binding Rossmann-fold domains"/>
    <property type="match status" value="1"/>
</dbReference>
<gene>
    <name evidence="3" type="primary">ydaD</name>
    <name evidence="3" type="ORF">BerOc1_00870</name>
</gene>
<sequence>MRESIAENGIMGGLKNKRVLVVGGSSGLGLMVSRLARGRGAEVVIASRTASDRHEELAEAVGAGIETVSLDVTSEEDVESGLERVGNIDHMVVATRPPLSPALFVEADLDQARQAFETKFWGQCRLIRQAHGRLAPDGSIVLTSGIAGERIYAGNFAMSVINSATETLCRALAVELAPVRINAVSPGFVAPKPPDVEARARRFPAGRVASAEEVVKAYIHLMESPYVTGTTLVVDGGARLV</sequence>
<dbReference type="InterPro" id="IPR036291">
    <property type="entry name" value="NAD(P)-bd_dom_sf"/>
</dbReference>
<comment type="similarity">
    <text evidence="1">Belongs to the short-chain dehydrogenases/reductases (SDR) family.</text>
</comment>
<keyword evidence="2 3" id="KW-0560">Oxidoreductase</keyword>
<dbReference type="PRINTS" id="PR00081">
    <property type="entry name" value="GDHRDH"/>
</dbReference>
<organism evidence="3 4">
    <name type="scientific">Pseudodesulfovibrio hydrargyri</name>
    <dbReference type="NCBI Taxonomy" id="2125990"/>
    <lineage>
        <taxon>Bacteria</taxon>
        <taxon>Pseudomonadati</taxon>
        <taxon>Thermodesulfobacteriota</taxon>
        <taxon>Desulfovibrionia</taxon>
        <taxon>Desulfovibrionales</taxon>
        <taxon>Desulfovibrionaceae</taxon>
    </lineage>
</organism>
<dbReference type="Pfam" id="PF13561">
    <property type="entry name" value="adh_short_C2"/>
    <property type="match status" value="1"/>
</dbReference>
<dbReference type="Gene3D" id="3.40.50.720">
    <property type="entry name" value="NAD(P)-binding Rossmann-like Domain"/>
    <property type="match status" value="1"/>
</dbReference>
<evidence type="ECO:0000313" key="3">
    <source>
        <dbReference type="EMBL" id="OIQ52394.1"/>
    </source>
</evidence>